<evidence type="ECO:0000256" key="1">
    <source>
        <dbReference type="ARBA" id="ARBA00004571"/>
    </source>
</evidence>
<dbReference type="GO" id="GO:0009279">
    <property type="term" value="C:cell outer membrane"/>
    <property type="evidence" value="ECO:0007669"/>
    <property type="project" value="UniProtKB-SubCell"/>
</dbReference>
<evidence type="ECO:0000256" key="8">
    <source>
        <dbReference type="ARBA" id="ARBA00023114"/>
    </source>
</evidence>
<keyword evidence="10" id="KW-0998">Cell outer membrane</keyword>
<dbReference type="InterPro" id="IPR033900">
    <property type="entry name" value="Gram_neg_porin_domain"/>
</dbReference>
<evidence type="ECO:0000256" key="9">
    <source>
        <dbReference type="ARBA" id="ARBA00023136"/>
    </source>
</evidence>
<keyword evidence="13" id="KW-1185">Reference proteome</keyword>
<comment type="subcellular location">
    <subcellularLocation>
        <location evidence="1">Cell outer membrane</location>
        <topology evidence="1">Multi-pass membrane protein</topology>
    </subcellularLocation>
</comment>
<accession>A2SKI6</accession>
<comment type="subunit">
    <text evidence="2">Homotrimer.</text>
</comment>
<evidence type="ECO:0000256" key="2">
    <source>
        <dbReference type="ARBA" id="ARBA00011233"/>
    </source>
</evidence>
<dbReference type="GO" id="GO:0015288">
    <property type="term" value="F:porin activity"/>
    <property type="evidence" value="ECO:0007669"/>
    <property type="project" value="UniProtKB-KW"/>
</dbReference>
<reference evidence="12 13" key="1">
    <citation type="journal article" date="2007" name="J. Bacteriol.">
        <title>Whole-genome analysis of the methyl tert-butyl ether-degrading beta-proteobacterium Methylibium petroleiphilum PM1.</title>
        <authorList>
            <person name="Kane S.R."/>
            <person name="Chakicherla A.Y."/>
            <person name="Chain P.S.G."/>
            <person name="Schmidt R."/>
            <person name="Shin M.W."/>
            <person name="Legler T.C."/>
            <person name="Scow K.M."/>
            <person name="Larimer F.W."/>
            <person name="Lucas S.M."/>
            <person name="Richardson P.M."/>
            <person name="Hristova K.R."/>
        </authorList>
    </citation>
    <scope>NUCLEOTIDE SEQUENCE [LARGE SCALE GENOMIC DNA]</scope>
    <source>
        <strain evidence="13">ATCC BAA-1232 / LMG 22953 / PM1</strain>
    </source>
</reference>
<evidence type="ECO:0000256" key="10">
    <source>
        <dbReference type="ARBA" id="ARBA00023237"/>
    </source>
</evidence>
<keyword evidence="9" id="KW-0472">Membrane</keyword>
<dbReference type="GO" id="GO:0046930">
    <property type="term" value="C:pore complex"/>
    <property type="evidence" value="ECO:0007669"/>
    <property type="project" value="UniProtKB-KW"/>
</dbReference>
<organism evidence="12 13">
    <name type="scientific">Methylibium petroleiphilum (strain ATCC BAA-1232 / LMG 22953 / PM1)</name>
    <dbReference type="NCBI Taxonomy" id="420662"/>
    <lineage>
        <taxon>Bacteria</taxon>
        <taxon>Pseudomonadati</taxon>
        <taxon>Pseudomonadota</taxon>
        <taxon>Betaproteobacteria</taxon>
        <taxon>Burkholderiales</taxon>
        <taxon>Sphaerotilaceae</taxon>
        <taxon>Methylibium</taxon>
    </lineage>
</organism>
<evidence type="ECO:0000313" key="13">
    <source>
        <dbReference type="Proteomes" id="UP000000366"/>
    </source>
</evidence>
<evidence type="ECO:0000256" key="6">
    <source>
        <dbReference type="ARBA" id="ARBA00022729"/>
    </source>
</evidence>
<evidence type="ECO:0000313" key="12">
    <source>
        <dbReference type="EMBL" id="ABM96075.1"/>
    </source>
</evidence>
<dbReference type="STRING" id="420662.Mpe_A3122"/>
<evidence type="ECO:0000256" key="7">
    <source>
        <dbReference type="ARBA" id="ARBA00023065"/>
    </source>
</evidence>
<keyword evidence="3" id="KW-0813">Transport</keyword>
<dbReference type="Proteomes" id="UP000000366">
    <property type="component" value="Chromosome"/>
</dbReference>
<keyword evidence="5" id="KW-0812">Transmembrane</keyword>
<dbReference type="eggNOG" id="COG3203">
    <property type="taxonomic scope" value="Bacteria"/>
</dbReference>
<gene>
    <name evidence="12" type="primary">nikA</name>
    <name evidence="12" type="ordered locus">Mpe_A3122</name>
</gene>
<dbReference type="HOGENOM" id="CLU_038238_1_2_4"/>
<keyword evidence="6" id="KW-0732">Signal</keyword>
<evidence type="ECO:0000259" key="11">
    <source>
        <dbReference type="Pfam" id="PF13609"/>
    </source>
</evidence>
<dbReference type="CDD" id="cd00342">
    <property type="entry name" value="gram_neg_porins"/>
    <property type="match status" value="1"/>
</dbReference>
<dbReference type="InterPro" id="IPR050298">
    <property type="entry name" value="Gram-neg_bact_OMP"/>
</dbReference>
<dbReference type="Gene3D" id="2.40.160.10">
    <property type="entry name" value="Porin"/>
    <property type="match status" value="1"/>
</dbReference>
<sequence length="413" mass="43336">MHQLSASKLSSRNRISIEQAQCWRGAQRSGGIAPQLGRRAASGVAHSIRGSGFTETTCSTLEIVAMKKSVLALAALGAFAGAASAQSSVTLYGRLDTAVTWTDSTIAEDRFTLNNHQPIGGSRWGLKGSEDLGGGLKANFTLESGFNSDDGTGNAKLFDRAAWVGLSSASLGEIRLGRHDTLTRQLNLGYGSDLTAEGEITVVDGNFAAGTALAPTGRVLFQNFGTRVDNSVVYLSPSFGGFQVRALVAAGEGATARQQGLLLGYAAGPIKAGLSYEEYDDAPGGGGSAYNKVFTAGGSYNFGVATLGLGYQKTSDFGSNAGESVVINDVDAYNVGVLVPFGSFEFRAQYTHSKADLDAGGSNKNDKYGASLRYALSKRTTIYSAYLHRESDNDDTFNLTGKDQFLVGIGHNF</sequence>
<dbReference type="Pfam" id="PF13609">
    <property type="entry name" value="Porin_4"/>
    <property type="match status" value="1"/>
</dbReference>
<name>A2SKI6_METPP</name>
<evidence type="ECO:0000256" key="3">
    <source>
        <dbReference type="ARBA" id="ARBA00022448"/>
    </source>
</evidence>
<protein>
    <submittedName>
        <fullName evidence="12">Periplasmic-binding protein</fullName>
    </submittedName>
</protein>
<evidence type="ECO:0000256" key="4">
    <source>
        <dbReference type="ARBA" id="ARBA00022452"/>
    </source>
</evidence>
<dbReference type="GO" id="GO:0006811">
    <property type="term" value="P:monoatomic ion transport"/>
    <property type="evidence" value="ECO:0007669"/>
    <property type="project" value="UniProtKB-KW"/>
</dbReference>
<dbReference type="KEGG" id="mpt:Mpe_A3122"/>
<dbReference type="SUPFAM" id="SSF56935">
    <property type="entry name" value="Porins"/>
    <property type="match status" value="1"/>
</dbReference>
<dbReference type="PANTHER" id="PTHR34501">
    <property type="entry name" value="PROTEIN YDDL-RELATED"/>
    <property type="match status" value="1"/>
</dbReference>
<keyword evidence="7" id="KW-0406">Ion transport</keyword>
<keyword evidence="8" id="KW-0626">Porin</keyword>
<dbReference type="EMBL" id="CP000555">
    <property type="protein sequence ID" value="ABM96075.1"/>
    <property type="molecule type" value="Genomic_DNA"/>
</dbReference>
<dbReference type="AlphaFoldDB" id="A2SKI6"/>
<feature type="domain" description="Porin" evidence="11">
    <location>
        <begin position="72"/>
        <end position="393"/>
    </location>
</feature>
<evidence type="ECO:0000256" key="5">
    <source>
        <dbReference type="ARBA" id="ARBA00022692"/>
    </source>
</evidence>
<dbReference type="InterPro" id="IPR023614">
    <property type="entry name" value="Porin_dom_sf"/>
</dbReference>
<dbReference type="PANTHER" id="PTHR34501:SF9">
    <property type="entry name" value="MAJOR OUTER MEMBRANE PROTEIN P.IA"/>
    <property type="match status" value="1"/>
</dbReference>
<proteinExistence type="predicted"/>
<keyword evidence="4" id="KW-1134">Transmembrane beta strand</keyword>